<evidence type="ECO:0000313" key="2">
    <source>
        <dbReference type="EMBL" id="ASK47346.1"/>
    </source>
</evidence>
<feature type="region of interest" description="Disordered" evidence="1">
    <location>
        <begin position="46"/>
        <end position="76"/>
    </location>
</feature>
<sequence length="91" mass="10397">MAPMNYERLLRRLRGNPDLFGDDDERSRRVTRLIIRCKARLMPEWGGARQASTAGGRPSLLVPDPVKGKGRGRKEDPCRMWLQPVKGGLRR</sequence>
<organism evidence="2">
    <name type="scientific">Agrobacterium tomkonis</name>
    <dbReference type="NCBI Taxonomy" id="1183410"/>
    <lineage>
        <taxon>Bacteria</taxon>
        <taxon>Pseudomonadati</taxon>
        <taxon>Pseudomonadota</taxon>
        <taxon>Alphaproteobacteria</taxon>
        <taxon>Hyphomicrobiales</taxon>
        <taxon>Rhizobiaceae</taxon>
        <taxon>Rhizobium/Agrobacterium group</taxon>
        <taxon>Agrobacterium</taxon>
        <taxon>Agrobacterium tumefaciens complex</taxon>
    </lineage>
</organism>
<dbReference type="EMBL" id="KY000062">
    <property type="protein sequence ID" value="ASK47346.1"/>
    <property type="molecule type" value="Genomic_DNA"/>
</dbReference>
<accession>A0A2Z2Q3K7</accession>
<reference evidence="2" key="1">
    <citation type="submission" date="2016-10" db="EMBL/GenBank/DDBJ databases">
        <title>Agrobacterium Ti plasmids: Classification based on T-DNA and Vir regions organization.</title>
        <authorList>
            <person name="Nabi N."/>
            <person name="Vial L."/>
            <person name="Ben Hafsa A."/>
            <person name="Chapulliot D."/>
            <person name="Berard A."/>
            <person name="Chauveau A."/>
            <person name="Le Paslier M.-C."/>
            <person name="Harzallah Skhiri F."/>
            <person name="Brunel D."/>
            <person name="Nesme X."/>
            <person name="Chaouachi M."/>
        </authorList>
    </citation>
    <scope>NUCLEOTIDE SEQUENCE</scope>
    <source>
        <strain evidence="2">CFBP4424</strain>
        <plasmid evidence="2">pTi_CFBP4424</plasmid>
    </source>
</reference>
<name>A0A2Z2Q3K7_9HYPH</name>
<keyword evidence="2" id="KW-0614">Plasmid</keyword>
<evidence type="ECO:0000256" key="1">
    <source>
        <dbReference type="SAM" id="MobiDB-lite"/>
    </source>
</evidence>
<proteinExistence type="predicted"/>
<geneLocation type="plasmid" evidence="2">
    <name>pTi_CFBP4424</name>
</geneLocation>
<dbReference type="AlphaFoldDB" id="A0A2Z2Q3K7"/>
<protein>
    <submittedName>
        <fullName evidence="2">Uncharacterized protein</fullName>
    </submittedName>
</protein>